<evidence type="ECO:0000313" key="1">
    <source>
        <dbReference type="EMBL" id="GAE31200.1"/>
    </source>
</evidence>
<dbReference type="AlphaFoldDB" id="W4QGF9"/>
<dbReference type="EMBL" id="BAUU01000017">
    <property type="protein sequence ID" value="GAE31200.1"/>
    <property type="molecule type" value="Genomic_DNA"/>
</dbReference>
<dbReference type="Proteomes" id="UP000018895">
    <property type="component" value="Unassembled WGS sequence"/>
</dbReference>
<gene>
    <name evidence="1" type="ORF">JCM9152_2653</name>
</gene>
<dbReference type="RefSeq" id="WP_035344511.1">
    <property type="nucleotide sequence ID" value="NZ_BAUU01000017.1"/>
</dbReference>
<dbReference type="STRING" id="1236971.JCM9152_2653"/>
<accession>W4QGF9</accession>
<sequence length="411" mass="49252">MIHSYVLNDRDSAQLNSSIYRLYNKLTATRYVTNRSLEVLTQEAIQAIDSANFQPKWFLTIHYIDQLAKYSQAEKTYDLYDRRFLFIFDALYRYSFNEETYLTEEAIATFTKLLAEQSAVSDSPWPRLFQIHTKHLEPRQVENIYDAFSNVEGEISYSFALLYSYISLLNGKEAQALSLLSVQRHQLIELEIYPHFHLLKERQRWITIKQWFDTLFIKQRQTFGSLQPIWEEYKAVHAKTAEDQDGVWKRWLVTPNFQRFLQLSQHLTKEEKQLRITHLLNTLENRLYQTESVRAYEQLLLYAQEYEQAQEHFLLNEFDPVKIRPEKKALLEAMKKERPDLAIPIYHQLIIRLVERKSRVHYQHAALAVSQLKHLYTTLDAVEKFEPFLIRLKKQYRTYKAFIEELKSFEL</sequence>
<proteinExistence type="predicted"/>
<reference evidence="1" key="1">
    <citation type="journal article" date="2014" name="Genome Announc.">
        <title>Draft Genome Sequences of Three Alkaliphilic Bacillus Strains, Bacillus wakoensis JCM 9140T, Bacillus akibai JCM 9157T, and Bacillus hemicellulosilyticus JCM 9152T.</title>
        <authorList>
            <person name="Yuki M."/>
            <person name="Oshima K."/>
            <person name="Suda W."/>
            <person name="Oshida Y."/>
            <person name="Kitamura K."/>
            <person name="Iida T."/>
            <person name="Hattori M."/>
            <person name="Ohkuma M."/>
        </authorList>
    </citation>
    <scope>NUCLEOTIDE SEQUENCE [LARGE SCALE GENOMIC DNA]</scope>
    <source>
        <strain evidence="1">JCM 9152</strain>
    </source>
</reference>
<dbReference type="OrthoDB" id="2851848at2"/>
<comment type="caution">
    <text evidence="1">The sequence shown here is derived from an EMBL/GenBank/DDBJ whole genome shotgun (WGS) entry which is preliminary data.</text>
</comment>
<keyword evidence="2" id="KW-1185">Reference proteome</keyword>
<name>W4QGF9_9BACI</name>
<evidence type="ECO:0000313" key="2">
    <source>
        <dbReference type="Proteomes" id="UP000018895"/>
    </source>
</evidence>
<organism evidence="1 2">
    <name type="scientific">Halalkalibacter hemicellulosilyticusJCM 9152</name>
    <dbReference type="NCBI Taxonomy" id="1236971"/>
    <lineage>
        <taxon>Bacteria</taxon>
        <taxon>Bacillati</taxon>
        <taxon>Bacillota</taxon>
        <taxon>Bacilli</taxon>
        <taxon>Bacillales</taxon>
        <taxon>Bacillaceae</taxon>
        <taxon>Halalkalibacter</taxon>
    </lineage>
</organism>
<protein>
    <submittedName>
        <fullName evidence="1">Uncharacterized protein</fullName>
    </submittedName>
</protein>